<dbReference type="InterPro" id="IPR000297">
    <property type="entry name" value="PPIase_PpiC"/>
</dbReference>
<dbReference type="Pfam" id="PF13145">
    <property type="entry name" value="Rotamase_2"/>
    <property type="match status" value="1"/>
</dbReference>
<dbReference type="InterPro" id="IPR023058">
    <property type="entry name" value="PPIase_PpiC_CS"/>
</dbReference>
<dbReference type="PROSITE" id="PS01096">
    <property type="entry name" value="PPIC_PPIASE_1"/>
    <property type="match status" value="1"/>
</dbReference>
<dbReference type="GO" id="GO:0003755">
    <property type="term" value="F:peptidyl-prolyl cis-trans isomerase activity"/>
    <property type="evidence" value="ECO:0007669"/>
    <property type="project" value="UniProtKB-KW"/>
</dbReference>
<dbReference type="PANTHER" id="PTHR47245">
    <property type="entry name" value="PEPTIDYLPROLYL ISOMERASE"/>
    <property type="match status" value="1"/>
</dbReference>
<evidence type="ECO:0000256" key="1">
    <source>
        <dbReference type="ARBA" id="ARBA00000971"/>
    </source>
</evidence>
<dbReference type="InterPro" id="IPR027304">
    <property type="entry name" value="Trigger_fact/SurA_dom_sf"/>
</dbReference>
<comment type="caution">
    <text evidence="9">The sequence shown here is derived from an EMBL/GenBank/DDBJ whole genome shotgun (WGS) entry which is preliminary data.</text>
</comment>
<dbReference type="GO" id="GO:0015031">
    <property type="term" value="P:protein transport"/>
    <property type="evidence" value="ECO:0007669"/>
    <property type="project" value="InterPro"/>
</dbReference>
<dbReference type="EMBL" id="WJXB01000022">
    <property type="protein sequence ID" value="MRN57242.1"/>
    <property type="molecule type" value="Genomic_DNA"/>
</dbReference>
<dbReference type="Gene3D" id="1.10.3120.10">
    <property type="entry name" value="Trigger factor, C-terminal domain"/>
    <property type="match status" value="1"/>
</dbReference>
<dbReference type="SUPFAM" id="SSF109998">
    <property type="entry name" value="Triger factor/SurA peptide-binding domain-like"/>
    <property type="match status" value="1"/>
</dbReference>
<evidence type="ECO:0000256" key="2">
    <source>
        <dbReference type="ARBA" id="ARBA00013194"/>
    </source>
</evidence>
<dbReference type="InterPro" id="IPR037041">
    <property type="entry name" value="Trigger_fac_C_sf"/>
</dbReference>
<evidence type="ECO:0000256" key="4">
    <source>
        <dbReference type="ARBA" id="ARBA00023110"/>
    </source>
</evidence>
<dbReference type="AlphaFoldDB" id="A0A7X2HBV0"/>
<evidence type="ECO:0000313" key="10">
    <source>
        <dbReference type="Proteomes" id="UP000463051"/>
    </source>
</evidence>
<proteinExistence type="predicted"/>
<keyword evidence="3" id="KW-0732">Signal</keyword>
<feature type="transmembrane region" description="Helical" evidence="7">
    <location>
        <begin position="12"/>
        <end position="31"/>
    </location>
</feature>
<dbReference type="EC" id="5.2.1.8" evidence="2"/>
<organism evidence="9 10">
    <name type="scientific">Paenibacillus monticola</name>
    <dbReference type="NCBI Taxonomy" id="2666075"/>
    <lineage>
        <taxon>Bacteria</taxon>
        <taxon>Bacillati</taxon>
        <taxon>Bacillota</taxon>
        <taxon>Bacilli</taxon>
        <taxon>Bacillales</taxon>
        <taxon>Paenibacillaceae</taxon>
        <taxon>Paenibacillus</taxon>
    </lineage>
</organism>
<evidence type="ECO:0000256" key="6">
    <source>
        <dbReference type="PROSITE-ProRule" id="PRU00278"/>
    </source>
</evidence>
<gene>
    <name evidence="9" type="ORF">GJB61_30380</name>
</gene>
<reference evidence="9 10" key="1">
    <citation type="submission" date="2019-11" db="EMBL/GenBank/DDBJ databases">
        <title>Paenibacillus monticola sp. nov., a novel PGPR strain isolated from mountain sample in China.</title>
        <authorList>
            <person name="Zhao Q."/>
            <person name="Li H.-P."/>
            <person name="Zhang J.-L."/>
        </authorList>
    </citation>
    <scope>NUCLEOTIDE SEQUENCE [LARGE SCALE GENOMIC DNA]</scope>
    <source>
        <strain evidence="9 10">LC-T2</strain>
    </source>
</reference>
<evidence type="ECO:0000256" key="7">
    <source>
        <dbReference type="SAM" id="Phobius"/>
    </source>
</evidence>
<evidence type="ECO:0000256" key="3">
    <source>
        <dbReference type="ARBA" id="ARBA00022729"/>
    </source>
</evidence>
<dbReference type="InterPro" id="IPR050245">
    <property type="entry name" value="PrsA_foldase"/>
</dbReference>
<sequence length="314" mass="35134">MMTRQERALRNAVIILAVATLILGGFLFWSLRAMAILKGDITDAESSDIAIAGGQPVTDQQWMDELKKKHGEEILLGMLNHIVVNKEAKALNINVTDDDVQQELKHAMEGYGSEAQYYEQMQSELGLSRQDILDETVYRLTLQAIATVGITISERDIDDYLKQNADRFRPKKEMQLSMIKVSTYEEAQKVMDRLEQGGDFAALAKEVSIDEESRPRGGSLGTVEEDDPFWPEEMLKTAAGLDVGDIAGPLQTGDNFAVIRLENMNAPKVPDQKEVRALVRQELTLEQAAPLQQVESDLRAKYDTSIYIDNSLQD</sequence>
<evidence type="ECO:0000259" key="8">
    <source>
        <dbReference type="PROSITE" id="PS50198"/>
    </source>
</evidence>
<dbReference type="SUPFAM" id="SSF54534">
    <property type="entry name" value="FKBP-like"/>
    <property type="match status" value="1"/>
</dbReference>
<dbReference type="RefSeq" id="WP_154122725.1">
    <property type="nucleotide sequence ID" value="NZ_WJXB01000022.1"/>
</dbReference>
<evidence type="ECO:0000256" key="5">
    <source>
        <dbReference type="ARBA" id="ARBA00023235"/>
    </source>
</evidence>
<keyword evidence="5 6" id="KW-0413">Isomerase</keyword>
<dbReference type="Gene3D" id="3.10.50.40">
    <property type="match status" value="1"/>
</dbReference>
<comment type="catalytic activity">
    <reaction evidence="1">
        <text>[protein]-peptidylproline (omega=180) = [protein]-peptidylproline (omega=0)</text>
        <dbReference type="Rhea" id="RHEA:16237"/>
        <dbReference type="Rhea" id="RHEA-COMP:10747"/>
        <dbReference type="Rhea" id="RHEA-COMP:10748"/>
        <dbReference type="ChEBI" id="CHEBI:83833"/>
        <dbReference type="ChEBI" id="CHEBI:83834"/>
        <dbReference type="EC" id="5.2.1.8"/>
    </reaction>
</comment>
<dbReference type="InterPro" id="IPR046357">
    <property type="entry name" value="PPIase_dom_sf"/>
</dbReference>
<evidence type="ECO:0000313" key="9">
    <source>
        <dbReference type="EMBL" id="MRN57242.1"/>
    </source>
</evidence>
<keyword evidence="7" id="KW-0472">Membrane</keyword>
<accession>A0A7X2HBV0</accession>
<dbReference type="PANTHER" id="PTHR47245:SF1">
    <property type="entry name" value="FOLDASE PROTEIN PRSA"/>
    <property type="match status" value="1"/>
</dbReference>
<keyword evidence="7" id="KW-1133">Transmembrane helix</keyword>
<keyword evidence="4 6" id="KW-0697">Rotamase</keyword>
<name>A0A7X2HBV0_9BACL</name>
<dbReference type="GO" id="GO:0006457">
    <property type="term" value="P:protein folding"/>
    <property type="evidence" value="ECO:0007669"/>
    <property type="project" value="InterPro"/>
</dbReference>
<keyword evidence="10" id="KW-1185">Reference proteome</keyword>
<keyword evidence="7" id="KW-0812">Transmembrane</keyword>
<feature type="domain" description="PpiC" evidence="8">
    <location>
        <begin position="171"/>
        <end position="263"/>
    </location>
</feature>
<dbReference type="PROSITE" id="PS50198">
    <property type="entry name" value="PPIC_PPIASE_2"/>
    <property type="match status" value="1"/>
</dbReference>
<dbReference type="Proteomes" id="UP000463051">
    <property type="component" value="Unassembled WGS sequence"/>
</dbReference>
<protein>
    <recommendedName>
        <fullName evidence="2">peptidylprolyl isomerase</fullName>
        <ecNumber evidence="2">5.2.1.8</ecNumber>
    </recommendedName>
</protein>